<dbReference type="GO" id="GO:0000049">
    <property type="term" value="F:tRNA binding"/>
    <property type="evidence" value="ECO:0007669"/>
    <property type="project" value="TreeGrafter"/>
</dbReference>
<keyword evidence="6 13" id="KW-0808">Transferase</keyword>
<keyword evidence="10 13" id="KW-0067">ATP-binding</keyword>
<accession>A0A1M4XVH8</accession>
<dbReference type="Gene3D" id="3.90.870.10">
    <property type="entry name" value="DHBP synthase"/>
    <property type="match status" value="1"/>
</dbReference>
<dbReference type="InterPro" id="IPR050156">
    <property type="entry name" value="TC-AMP_synthase_SUA5"/>
</dbReference>
<dbReference type="InterPro" id="IPR017945">
    <property type="entry name" value="DHBP_synth_RibB-like_a/b_dom"/>
</dbReference>
<dbReference type="Proteomes" id="UP000184476">
    <property type="component" value="Unassembled WGS sequence"/>
</dbReference>
<feature type="binding site" evidence="14">
    <location>
        <position position="243"/>
    </location>
    <ligand>
        <name>ATP</name>
        <dbReference type="ChEBI" id="CHEBI:30616"/>
    </ligand>
</feature>
<feature type="binding site" evidence="14">
    <location>
        <position position="130"/>
    </location>
    <ligand>
        <name>L-threonine</name>
        <dbReference type="ChEBI" id="CHEBI:57926"/>
    </ligand>
</feature>
<dbReference type="FunFam" id="3.90.870.10:FF:000009">
    <property type="entry name" value="Threonylcarbamoyl-AMP synthase, putative"/>
    <property type="match status" value="1"/>
</dbReference>
<dbReference type="NCBIfam" id="TIGR00057">
    <property type="entry name" value="L-threonylcarbamoyladenylate synthase"/>
    <property type="match status" value="1"/>
</dbReference>
<comment type="similarity">
    <text evidence="2 13">Belongs to the SUA5 family.</text>
</comment>
<proteinExistence type="inferred from homology"/>
<dbReference type="InterPro" id="IPR006070">
    <property type="entry name" value="Sua5-like_dom"/>
</dbReference>
<protein>
    <recommendedName>
        <fullName evidence="4 13">Threonylcarbamoyl-AMP synthase</fullName>
        <shortName evidence="13">TC-AMP synthase</shortName>
        <ecNumber evidence="3 13">2.7.7.87</ecNumber>
    </recommendedName>
    <alternativeName>
        <fullName evidence="11 13">L-threonylcarbamoyladenylate synthase</fullName>
    </alternativeName>
</protein>
<evidence type="ECO:0000256" key="2">
    <source>
        <dbReference type="ARBA" id="ARBA00007663"/>
    </source>
</evidence>
<keyword evidence="8 13" id="KW-0548">Nucleotidyltransferase</keyword>
<feature type="binding site" evidence="14">
    <location>
        <position position="44"/>
    </location>
    <ligand>
        <name>L-threonine</name>
        <dbReference type="ChEBI" id="CHEBI:57926"/>
    </ligand>
</feature>
<dbReference type="SUPFAM" id="SSF55821">
    <property type="entry name" value="YrdC/RibB"/>
    <property type="match status" value="1"/>
</dbReference>
<keyword evidence="17" id="KW-1185">Reference proteome</keyword>
<evidence type="ECO:0000256" key="8">
    <source>
        <dbReference type="ARBA" id="ARBA00022695"/>
    </source>
</evidence>
<dbReference type="EMBL" id="FQVL01000005">
    <property type="protein sequence ID" value="SHE97356.1"/>
    <property type="molecule type" value="Genomic_DNA"/>
</dbReference>
<feature type="binding site" evidence="14">
    <location>
        <position position="160"/>
    </location>
    <ligand>
        <name>ATP</name>
        <dbReference type="ChEBI" id="CHEBI:30616"/>
    </ligand>
</feature>
<dbReference type="GO" id="GO:0005737">
    <property type="term" value="C:cytoplasm"/>
    <property type="evidence" value="ECO:0007669"/>
    <property type="project" value="UniProtKB-SubCell"/>
</dbReference>
<dbReference type="GO" id="GO:0008033">
    <property type="term" value="P:tRNA processing"/>
    <property type="evidence" value="ECO:0007669"/>
    <property type="project" value="UniProtKB-KW"/>
</dbReference>
<evidence type="ECO:0000313" key="16">
    <source>
        <dbReference type="EMBL" id="SHE97356.1"/>
    </source>
</evidence>
<dbReference type="GO" id="GO:0005524">
    <property type="term" value="F:ATP binding"/>
    <property type="evidence" value="ECO:0007669"/>
    <property type="project" value="UniProtKB-UniRule"/>
</dbReference>
<dbReference type="InterPro" id="IPR010923">
    <property type="entry name" value="T(6)A37_SUA5"/>
</dbReference>
<feature type="binding site" evidence="14">
    <location>
        <position position="67"/>
    </location>
    <ligand>
        <name>ATP</name>
        <dbReference type="ChEBI" id="CHEBI:30616"/>
    </ligand>
</feature>
<evidence type="ECO:0000256" key="13">
    <source>
        <dbReference type="PIRNR" id="PIRNR004930"/>
    </source>
</evidence>
<evidence type="ECO:0000256" key="14">
    <source>
        <dbReference type="PIRSR" id="PIRSR004930-1"/>
    </source>
</evidence>
<feature type="binding site" evidence="14">
    <location>
        <position position="76"/>
    </location>
    <ligand>
        <name>L-threonine</name>
        <dbReference type="ChEBI" id="CHEBI:57926"/>
    </ligand>
</feature>
<dbReference type="GO" id="GO:0003725">
    <property type="term" value="F:double-stranded RNA binding"/>
    <property type="evidence" value="ECO:0007669"/>
    <property type="project" value="UniProtKB-UniRule"/>
</dbReference>
<dbReference type="InterPro" id="IPR005145">
    <property type="entry name" value="Sua5_C"/>
</dbReference>
<evidence type="ECO:0000256" key="5">
    <source>
        <dbReference type="ARBA" id="ARBA00022490"/>
    </source>
</evidence>
<comment type="function">
    <text evidence="13">Required for the formation of a threonylcarbamoyl group on adenosine at position 37 (t(6)A37) in tRNAs that read codons beginning with adenine.</text>
</comment>
<dbReference type="PROSITE" id="PS51163">
    <property type="entry name" value="YRDC"/>
    <property type="match status" value="1"/>
</dbReference>
<feature type="binding site" evidence="14">
    <location>
        <position position="204"/>
    </location>
    <ligand>
        <name>ATP</name>
        <dbReference type="ChEBI" id="CHEBI:30616"/>
    </ligand>
</feature>
<dbReference type="EC" id="2.7.7.87" evidence="3 13"/>
<evidence type="ECO:0000256" key="10">
    <source>
        <dbReference type="ARBA" id="ARBA00022840"/>
    </source>
</evidence>
<dbReference type="GO" id="GO:0061710">
    <property type="term" value="F:L-threonylcarbamoyladenylate synthase"/>
    <property type="evidence" value="ECO:0007669"/>
    <property type="project" value="UniProtKB-EC"/>
</dbReference>
<dbReference type="PANTHER" id="PTHR17490">
    <property type="entry name" value="SUA5"/>
    <property type="match status" value="1"/>
</dbReference>
<dbReference type="STRING" id="112248.SAMN05444392_105200"/>
<dbReference type="PANTHER" id="PTHR17490:SF16">
    <property type="entry name" value="THREONYLCARBAMOYL-AMP SYNTHASE"/>
    <property type="match status" value="1"/>
</dbReference>
<dbReference type="PIRSF" id="PIRSF004930">
    <property type="entry name" value="Tln_factor_SUA5"/>
    <property type="match status" value="1"/>
</dbReference>
<dbReference type="Gene3D" id="3.40.50.11030">
    <property type="entry name" value="Threonylcarbamoyl-AMP synthase, C-terminal domain"/>
    <property type="match status" value="1"/>
</dbReference>
<evidence type="ECO:0000256" key="7">
    <source>
        <dbReference type="ARBA" id="ARBA00022694"/>
    </source>
</evidence>
<dbReference type="Pfam" id="PF03481">
    <property type="entry name" value="Sua5_C"/>
    <property type="match status" value="1"/>
</dbReference>
<keyword evidence="7 13" id="KW-0819">tRNA processing</keyword>
<dbReference type="Pfam" id="PF01300">
    <property type="entry name" value="Sua5_yciO_yrdC"/>
    <property type="match status" value="1"/>
</dbReference>
<sequence>MKQQEATYVDLRQIPTEQLLSSPAVKAAAEALRDGERVVFPTETVYGLGADARSEDAVRAIYIAKGRPSDNPLIVHFAAQEQVERMFRHLSSPARQLMNRFWPGPLTLILPNEGHFASSVTAGLPTVAVRVPRHPVATALLQTAGIPIAAPSANRSGRPSPTLAEHAWRDLSDRVSYILDGGATNMGLESTVLDLSLEKPTILRPGSITYEMLVQQLGEVDQVMLDSPTPDTPRAPGMKYRHYAPKADLWLIMGDEEKTRLQIQEQVSKEMAKGKRVGILTTEEYKDQYQATMVVACGFRKHPQSVAQHLYQSLHQFDQAEIELIYSETFPLKDSFVAVMNRLVKAAGGKIIEV</sequence>
<feature type="binding site" evidence="14">
    <location>
        <position position="71"/>
    </location>
    <ligand>
        <name>ATP</name>
        <dbReference type="ChEBI" id="CHEBI:30616"/>
    </ligand>
</feature>
<evidence type="ECO:0000256" key="6">
    <source>
        <dbReference type="ARBA" id="ARBA00022679"/>
    </source>
</evidence>
<evidence type="ECO:0000313" key="17">
    <source>
        <dbReference type="Proteomes" id="UP000184476"/>
    </source>
</evidence>
<evidence type="ECO:0000256" key="12">
    <source>
        <dbReference type="ARBA" id="ARBA00048366"/>
    </source>
</evidence>
<dbReference type="InterPro" id="IPR038385">
    <property type="entry name" value="Sua5/YwlC_C"/>
</dbReference>
<feature type="domain" description="YrdC-like" evidence="15">
    <location>
        <begin position="22"/>
        <end position="208"/>
    </location>
</feature>
<keyword evidence="5 13" id="KW-0963">Cytoplasm</keyword>
<feature type="binding site" evidence="14">
    <location>
        <position position="190"/>
    </location>
    <ligand>
        <name>L-threonine</name>
        <dbReference type="ChEBI" id="CHEBI:57926"/>
    </ligand>
</feature>
<feature type="binding site" evidence="14">
    <location>
        <position position="152"/>
    </location>
    <ligand>
        <name>ATP</name>
        <dbReference type="ChEBI" id="CHEBI:30616"/>
    </ligand>
</feature>
<comment type="catalytic activity">
    <reaction evidence="12 13">
        <text>L-threonine + hydrogencarbonate + ATP = L-threonylcarbamoyladenylate + diphosphate + H2O</text>
        <dbReference type="Rhea" id="RHEA:36407"/>
        <dbReference type="ChEBI" id="CHEBI:15377"/>
        <dbReference type="ChEBI" id="CHEBI:17544"/>
        <dbReference type="ChEBI" id="CHEBI:30616"/>
        <dbReference type="ChEBI" id="CHEBI:33019"/>
        <dbReference type="ChEBI" id="CHEBI:57926"/>
        <dbReference type="ChEBI" id="CHEBI:73682"/>
        <dbReference type="EC" id="2.7.7.87"/>
    </reaction>
</comment>
<evidence type="ECO:0000256" key="1">
    <source>
        <dbReference type="ARBA" id="ARBA00004496"/>
    </source>
</evidence>
<dbReference type="AlphaFoldDB" id="A0A1M4XVH8"/>
<evidence type="ECO:0000256" key="4">
    <source>
        <dbReference type="ARBA" id="ARBA00015492"/>
    </source>
</evidence>
<feature type="binding site" evidence="14">
    <location>
        <position position="150"/>
    </location>
    <ligand>
        <name>L-threonine</name>
        <dbReference type="ChEBI" id="CHEBI:57926"/>
    </ligand>
</feature>
<evidence type="ECO:0000256" key="11">
    <source>
        <dbReference type="ARBA" id="ARBA00029774"/>
    </source>
</evidence>
<name>A0A1M4XVH8_9BACL</name>
<evidence type="ECO:0000259" key="15">
    <source>
        <dbReference type="PROSITE" id="PS51163"/>
    </source>
</evidence>
<feature type="binding site" evidence="14">
    <location>
        <position position="126"/>
    </location>
    <ligand>
        <name>ATP</name>
        <dbReference type="ChEBI" id="CHEBI:30616"/>
    </ligand>
</feature>
<keyword evidence="9 13" id="KW-0547">Nucleotide-binding</keyword>
<comment type="subcellular location">
    <subcellularLocation>
        <location evidence="1 13">Cytoplasm</location>
    </subcellularLocation>
</comment>
<evidence type="ECO:0000256" key="3">
    <source>
        <dbReference type="ARBA" id="ARBA00012584"/>
    </source>
</evidence>
<gene>
    <name evidence="16" type="ORF">SAMN05444392_105200</name>
</gene>
<reference evidence="16 17" key="1">
    <citation type="submission" date="2016-11" db="EMBL/GenBank/DDBJ databases">
        <authorList>
            <person name="Jaros S."/>
            <person name="Januszkiewicz K."/>
            <person name="Wedrychowicz H."/>
        </authorList>
    </citation>
    <scope>NUCLEOTIDE SEQUENCE [LARGE SCALE GENOMIC DNA]</scope>
    <source>
        <strain evidence="16 17">DSM 44666</strain>
    </source>
</reference>
<evidence type="ECO:0000256" key="9">
    <source>
        <dbReference type="ARBA" id="ARBA00022741"/>
    </source>
</evidence>
<organism evidence="16 17">
    <name type="scientific">Seinonella peptonophila</name>
    <dbReference type="NCBI Taxonomy" id="112248"/>
    <lineage>
        <taxon>Bacteria</taxon>
        <taxon>Bacillati</taxon>
        <taxon>Bacillota</taxon>
        <taxon>Bacilli</taxon>
        <taxon>Bacillales</taxon>
        <taxon>Thermoactinomycetaceae</taxon>
        <taxon>Seinonella</taxon>
    </lineage>
</organism>
<dbReference type="GO" id="GO:0006450">
    <property type="term" value="P:regulation of translational fidelity"/>
    <property type="evidence" value="ECO:0007669"/>
    <property type="project" value="TreeGrafter"/>
</dbReference>